<proteinExistence type="predicted"/>
<comment type="caution">
    <text evidence="1">The sequence shown here is derived from an EMBL/GenBank/DDBJ whole genome shotgun (WGS) entry which is preliminary data.</text>
</comment>
<reference evidence="1" key="1">
    <citation type="submission" date="2020-08" db="EMBL/GenBank/DDBJ databases">
        <title>Multicomponent nature underlies the extraordinary mechanical properties of spider dragline silk.</title>
        <authorList>
            <person name="Kono N."/>
            <person name="Nakamura H."/>
            <person name="Mori M."/>
            <person name="Yoshida Y."/>
            <person name="Ohtoshi R."/>
            <person name="Malay A.D."/>
            <person name="Moran D.A.P."/>
            <person name="Tomita M."/>
            <person name="Numata K."/>
            <person name="Arakawa K."/>
        </authorList>
    </citation>
    <scope>NUCLEOTIDE SEQUENCE</scope>
</reference>
<protein>
    <submittedName>
        <fullName evidence="1">Uncharacterized protein</fullName>
    </submittedName>
</protein>
<dbReference type="Proteomes" id="UP000887159">
    <property type="component" value="Unassembled WGS sequence"/>
</dbReference>
<accession>A0A8X6WDA4</accession>
<organism evidence="1 2">
    <name type="scientific">Trichonephila clavipes</name>
    <name type="common">Golden silk orbweaver</name>
    <name type="synonym">Nephila clavipes</name>
    <dbReference type="NCBI Taxonomy" id="2585209"/>
    <lineage>
        <taxon>Eukaryota</taxon>
        <taxon>Metazoa</taxon>
        <taxon>Ecdysozoa</taxon>
        <taxon>Arthropoda</taxon>
        <taxon>Chelicerata</taxon>
        <taxon>Arachnida</taxon>
        <taxon>Araneae</taxon>
        <taxon>Araneomorphae</taxon>
        <taxon>Entelegynae</taxon>
        <taxon>Araneoidea</taxon>
        <taxon>Nephilidae</taxon>
        <taxon>Trichonephila</taxon>
    </lineage>
</organism>
<dbReference type="AlphaFoldDB" id="A0A8X6WDA4"/>
<keyword evidence="2" id="KW-1185">Reference proteome</keyword>
<name>A0A8X6WDA4_TRICX</name>
<evidence type="ECO:0000313" key="1">
    <source>
        <dbReference type="EMBL" id="GFY32294.1"/>
    </source>
</evidence>
<dbReference type="EMBL" id="BMAU01021402">
    <property type="protein sequence ID" value="GFY32294.1"/>
    <property type="molecule type" value="Genomic_DNA"/>
</dbReference>
<sequence>MRTMHSSMVSVCGMGAGSRHLSANGVSLWQALLSSNNWSKVFVNGGKRYQISVIMPAQMSPVKLRQP</sequence>
<gene>
    <name evidence="1" type="ORF">TNCV_3558021</name>
</gene>
<evidence type="ECO:0000313" key="2">
    <source>
        <dbReference type="Proteomes" id="UP000887159"/>
    </source>
</evidence>